<accession>A0ABT7UBK9</accession>
<dbReference type="RefSeq" id="WP_289606779.1">
    <property type="nucleotide sequence ID" value="NZ_JAUDCG010000004.1"/>
</dbReference>
<evidence type="ECO:0000256" key="3">
    <source>
        <dbReference type="ARBA" id="ARBA00023015"/>
    </source>
</evidence>
<reference evidence="10 11" key="3">
    <citation type="submission" date="2023-06" db="EMBL/GenBank/DDBJ databases">
        <authorList>
            <person name="Zeman M."/>
            <person name="Kubasova T."/>
            <person name="Jahodarova E."/>
            <person name="Nykrynova M."/>
            <person name="Rychlik I."/>
        </authorList>
    </citation>
    <scope>NUCLEOTIDE SEQUENCE [LARGE SCALE GENOMIC DNA]</scope>
    <source>
        <strain evidence="10 11">ET39</strain>
    </source>
</reference>
<evidence type="ECO:0000259" key="9">
    <source>
        <dbReference type="PROSITE" id="PS51755"/>
    </source>
</evidence>
<evidence type="ECO:0000256" key="7">
    <source>
        <dbReference type="PROSITE-ProRule" id="PRU01091"/>
    </source>
</evidence>
<keyword evidence="1 6" id="KW-0597">Phosphoprotein</keyword>
<dbReference type="PANTHER" id="PTHR48111">
    <property type="entry name" value="REGULATOR OF RPOS"/>
    <property type="match status" value="1"/>
</dbReference>
<feature type="DNA-binding region" description="OmpR/PhoB-type" evidence="7">
    <location>
        <begin position="131"/>
        <end position="228"/>
    </location>
</feature>
<reference evidence="10 11" key="1">
    <citation type="submission" date="2023-06" db="EMBL/GenBank/DDBJ databases">
        <title>Identification and characterization of horizontal gene transfer across gut microbiota members of farm animals based on homology search.</title>
        <authorList>
            <person name="Schwarzerova J."/>
            <person name="Nykrynova M."/>
            <person name="Jureckova K."/>
            <person name="Cejkova D."/>
            <person name="Rychlik I."/>
        </authorList>
    </citation>
    <scope>NUCLEOTIDE SEQUENCE [LARGE SCALE GENOMIC DNA]</scope>
    <source>
        <strain evidence="10 11">ET39</strain>
    </source>
</reference>
<proteinExistence type="predicted"/>
<feature type="domain" description="Response regulatory" evidence="8">
    <location>
        <begin position="7"/>
        <end position="120"/>
    </location>
</feature>
<dbReference type="InterPro" id="IPR001867">
    <property type="entry name" value="OmpR/PhoB-type_DNA-bd"/>
</dbReference>
<dbReference type="Gene3D" id="1.10.10.10">
    <property type="entry name" value="Winged helix-like DNA-binding domain superfamily/Winged helix DNA-binding domain"/>
    <property type="match status" value="1"/>
</dbReference>
<dbReference type="InterPro" id="IPR011006">
    <property type="entry name" value="CheY-like_superfamily"/>
</dbReference>
<evidence type="ECO:0000313" key="11">
    <source>
        <dbReference type="Proteomes" id="UP001529340"/>
    </source>
</evidence>
<dbReference type="CDD" id="cd17574">
    <property type="entry name" value="REC_OmpR"/>
    <property type="match status" value="1"/>
</dbReference>
<evidence type="ECO:0000259" key="8">
    <source>
        <dbReference type="PROSITE" id="PS50110"/>
    </source>
</evidence>
<evidence type="ECO:0000256" key="4">
    <source>
        <dbReference type="ARBA" id="ARBA00023125"/>
    </source>
</evidence>
<feature type="modified residue" description="4-aspartylphosphate" evidence="6">
    <location>
        <position position="56"/>
    </location>
</feature>
<sequence length="237" mass="27443">MPEKKLRILYVEDDRSLAASLKLGLRRHAIELACAYTCREALQKMRSDVFDFYLIDVRLSDGNGFDLCRDIRETDRTPIIFLTGADGEREQIRGYELGGDAYINKPFTVEGLMAVIHALVRRQQWQSGKGSERVKSGVLTIDLANHQVWHREEMIALTKTQFEILRLLVTHPGQVVLRDQFNSCIWEHRGVFVDQNTLNVHISNLKKAIREDGSYIETVHNIGYRWLRTVETCRTQR</sequence>
<protein>
    <submittedName>
        <fullName evidence="10">Response regulator transcription factor</fullName>
    </submittedName>
</protein>
<dbReference type="EMBL" id="JAUDCG010000004">
    <property type="protein sequence ID" value="MDM8156310.1"/>
    <property type="molecule type" value="Genomic_DNA"/>
</dbReference>
<feature type="domain" description="OmpR/PhoB-type" evidence="9">
    <location>
        <begin position="131"/>
        <end position="228"/>
    </location>
</feature>
<keyword evidence="5" id="KW-0804">Transcription</keyword>
<dbReference type="InterPro" id="IPR039420">
    <property type="entry name" value="WalR-like"/>
</dbReference>
<evidence type="ECO:0000256" key="6">
    <source>
        <dbReference type="PROSITE-ProRule" id="PRU00169"/>
    </source>
</evidence>
<keyword evidence="3" id="KW-0805">Transcription regulation</keyword>
<keyword evidence="4 7" id="KW-0238">DNA-binding</keyword>
<organism evidence="10 11">
    <name type="scientific">Amedibacillus dolichus</name>
    <dbReference type="NCBI Taxonomy" id="31971"/>
    <lineage>
        <taxon>Bacteria</taxon>
        <taxon>Bacillati</taxon>
        <taxon>Bacillota</taxon>
        <taxon>Erysipelotrichia</taxon>
        <taxon>Erysipelotrichales</taxon>
        <taxon>Erysipelotrichaceae</taxon>
        <taxon>Amedibacillus</taxon>
    </lineage>
</organism>
<dbReference type="PANTHER" id="PTHR48111:SF40">
    <property type="entry name" value="PHOSPHATE REGULON TRANSCRIPTIONAL REGULATORY PROTEIN PHOB"/>
    <property type="match status" value="1"/>
</dbReference>
<evidence type="ECO:0000256" key="1">
    <source>
        <dbReference type="ARBA" id="ARBA00022553"/>
    </source>
</evidence>
<dbReference type="Proteomes" id="UP001529340">
    <property type="component" value="Unassembled WGS sequence"/>
</dbReference>
<gene>
    <name evidence="10" type="ORF">QUV96_01505</name>
</gene>
<dbReference type="InterPro" id="IPR036388">
    <property type="entry name" value="WH-like_DNA-bd_sf"/>
</dbReference>
<dbReference type="Pfam" id="PF00486">
    <property type="entry name" value="Trans_reg_C"/>
    <property type="match status" value="1"/>
</dbReference>
<dbReference type="Gene3D" id="3.40.50.2300">
    <property type="match status" value="1"/>
</dbReference>
<dbReference type="SUPFAM" id="SSF52172">
    <property type="entry name" value="CheY-like"/>
    <property type="match status" value="1"/>
</dbReference>
<name>A0ABT7UBK9_9FIRM</name>
<dbReference type="Pfam" id="PF00072">
    <property type="entry name" value="Response_reg"/>
    <property type="match status" value="1"/>
</dbReference>
<dbReference type="SMART" id="SM00862">
    <property type="entry name" value="Trans_reg_C"/>
    <property type="match status" value="1"/>
</dbReference>
<keyword evidence="2" id="KW-0902">Two-component regulatory system</keyword>
<dbReference type="PROSITE" id="PS50110">
    <property type="entry name" value="RESPONSE_REGULATORY"/>
    <property type="match status" value="1"/>
</dbReference>
<dbReference type="PROSITE" id="PS51755">
    <property type="entry name" value="OMPR_PHOB"/>
    <property type="match status" value="1"/>
</dbReference>
<keyword evidence="11" id="KW-1185">Reference proteome</keyword>
<dbReference type="InterPro" id="IPR001789">
    <property type="entry name" value="Sig_transdc_resp-reg_receiver"/>
</dbReference>
<comment type="caution">
    <text evidence="10">The sequence shown here is derived from an EMBL/GenBank/DDBJ whole genome shotgun (WGS) entry which is preliminary data.</text>
</comment>
<reference evidence="11" key="2">
    <citation type="submission" date="2023-06" db="EMBL/GenBank/DDBJ databases">
        <title>Identification and characterization of horizontal gene transfer across gut microbiota members of farm animals based on homology search.</title>
        <authorList>
            <person name="Zeman M."/>
            <person name="Kubasova T."/>
            <person name="Jahodarova E."/>
            <person name="Nykrynova M."/>
            <person name="Rychlik I."/>
        </authorList>
    </citation>
    <scope>NUCLEOTIDE SEQUENCE [LARGE SCALE GENOMIC DNA]</scope>
    <source>
        <strain evidence="11">ET39</strain>
    </source>
</reference>
<evidence type="ECO:0000256" key="5">
    <source>
        <dbReference type="ARBA" id="ARBA00023163"/>
    </source>
</evidence>
<evidence type="ECO:0000313" key="10">
    <source>
        <dbReference type="EMBL" id="MDM8156310.1"/>
    </source>
</evidence>
<dbReference type="SMART" id="SM00448">
    <property type="entry name" value="REC"/>
    <property type="match status" value="1"/>
</dbReference>
<evidence type="ECO:0000256" key="2">
    <source>
        <dbReference type="ARBA" id="ARBA00023012"/>
    </source>
</evidence>
<dbReference type="CDD" id="cd00383">
    <property type="entry name" value="trans_reg_C"/>
    <property type="match status" value="1"/>
</dbReference>